<dbReference type="Pfam" id="PF00534">
    <property type="entry name" value="Glycos_transf_1"/>
    <property type="match status" value="1"/>
</dbReference>
<keyword evidence="3" id="KW-0808">Transferase</keyword>
<dbReference type="AlphaFoldDB" id="A0AA96JU79"/>
<dbReference type="PANTHER" id="PTHR12526:SF630">
    <property type="entry name" value="GLYCOSYLTRANSFERASE"/>
    <property type="match status" value="1"/>
</dbReference>
<sequence length="376" mass="41633">MEEPCRVLHLTDTLVAGGKERVVVNLVNNFPRKTYQPFLCTTRRDGPLSKELGSDVITLHLGRRHVLDVKALTLLVLFIQKYNIQILHAHGPSVFVATIAAFFPPFPSVVWHIHDGGMTSVDSPSWAYKFMARRAKGIITVNQALADWVCQALPMSSSRVRYIPNFIVKINGIGPKVILPGEEGYRIVCLANLLPVKDHITLIRAMAQIIQDIPKAHLVLVGSTSDRDCLSSIEKEISIAGLNQHITILGYRKDVLSILRTCDLGVLSSKAEGFPMALLEYGMAGLPTVATQVGQCPEVLDYGRAGILVAPGSPTHLAQALMELLRSSERRHLLGKQLNLHVQDTYNQERILEKFVQFYKTILGDSQNAVLSPTRH</sequence>
<proteinExistence type="predicted"/>
<dbReference type="EMBL" id="CP116968">
    <property type="protein sequence ID" value="WNM60282.1"/>
    <property type="molecule type" value="Genomic_DNA"/>
</dbReference>
<gene>
    <name evidence="3" type="ORF">PQG83_10960</name>
</gene>
<dbReference type="PANTHER" id="PTHR12526">
    <property type="entry name" value="GLYCOSYLTRANSFERASE"/>
    <property type="match status" value="1"/>
</dbReference>
<name>A0AA96JU79_9BACT</name>
<dbReference type="KEGG" id="nneo:PQG83_10960"/>
<dbReference type="RefSeq" id="WP_312740813.1">
    <property type="nucleotide sequence ID" value="NZ_CP116968.1"/>
</dbReference>
<dbReference type="SUPFAM" id="SSF53756">
    <property type="entry name" value="UDP-Glycosyltransferase/glycogen phosphorylase"/>
    <property type="match status" value="1"/>
</dbReference>
<feature type="domain" description="Glycosyl transferase family 1" evidence="1">
    <location>
        <begin position="182"/>
        <end position="336"/>
    </location>
</feature>
<dbReference type="GO" id="GO:0016757">
    <property type="term" value="F:glycosyltransferase activity"/>
    <property type="evidence" value="ECO:0007669"/>
    <property type="project" value="UniProtKB-KW"/>
</dbReference>
<evidence type="ECO:0000259" key="1">
    <source>
        <dbReference type="Pfam" id="PF00534"/>
    </source>
</evidence>
<keyword evidence="4" id="KW-1185">Reference proteome</keyword>
<dbReference type="Proteomes" id="UP001302494">
    <property type="component" value="Chromosome"/>
</dbReference>
<evidence type="ECO:0000313" key="4">
    <source>
        <dbReference type="Proteomes" id="UP001302494"/>
    </source>
</evidence>
<accession>A0AA96JU79</accession>
<dbReference type="Gene3D" id="3.40.50.2000">
    <property type="entry name" value="Glycogen Phosphorylase B"/>
    <property type="match status" value="2"/>
</dbReference>
<dbReference type="InterPro" id="IPR001296">
    <property type="entry name" value="Glyco_trans_1"/>
</dbReference>
<evidence type="ECO:0000259" key="2">
    <source>
        <dbReference type="Pfam" id="PF13439"/>
    </source>
</evidence>
<reference evidence="3 4" key="1">
    <citation type="submission" date="2023-01" db="EMBL/GenBank/DDBJ databases">
        <title>Cultivation and genomic characterization of new, ubiquitous marine nitrite-oxidizing bacteria from the Nitrospirales.</title>
        <authorList>
            <person name="Mueller A.J."/>
            <person name="Daebeler A."/>
            <person name="Herbold C.W."/>
            <person name="Kirkegaard R.H."/>
            <person name="Daims H."/>
        </authorList>
    </citation>
    <scope>NUCLEOTIDE SEQUENCE [LARGE SCALE GENOMIC DNA]</scope>
    <source>
        <strain evidence="3 4">DK</strain>
    </source>
</reference>
<dbReference type="Pfam" id="PF13439">
    <property type="entry name" value="Glyco_transf_4"/>
    <property type="match status" value="1"/>
</dbReference>
<dbReference type="InterPro" id="IPR028098">
    <property type="entry name" value="Glyco_trans_4-like_N"/>
</dbReference>
<protein>
    <submittedName>
        <fullName evidence="3">Glycosyltransferase</fullName>
        <ecNumber evidence="3">2.4.-.-</ecNumber>
    </submittedName>
</protein>
<evidence type="ECO:0000313" key="3">
    <source>
        <dbReference type="EMBL" id="WNM60282.1"/>
    </source>
</evidence>
<feature type="domain" description="Glycosyltransferase subfamily 4-like N-terminal" evidence="2">
    <location>
        <begin position="17"/>
        <end position="167"/>
    </location>
</feature>
<keyword evidence="3" id="KW-0328">Glycosyltransferase</keyword>
<organism evidence="3 4">
    <name type="scientific">Candidatus Nitrospira neomarina</name>
    <dbReference type="NCBI Taxonomy" id="3020899"/>
    <lineage>
        <taxon>Bacteria</taxon>
        <taxon>Pseudomonadati</taxon>
        <taxon>Nitrospirota</taxon>
        <taxon>Nitrospiria</taxon>
        <taxon>Nitrospirales</taxon>
        <taxon>Nitrospiraceae</taxon>
        <taxon>Nitrospira</taxon>
    </lineage>
</organism>
<dbReference type="EC" id="2.4.-.-" evidence="3"/>